<reference evidence="1 2" key="1">
    <citation type="submission" date="2021-05" db="EMBL/GenBank/DDBJ databases">
        <title>A Polyphasic approach of four new species of the genus Ohtaekwangia: Ohtaekwangia histidinii sp. nov., Ohtaekwangia cretensis sp. nov., Ohtaekwangia indiensis sp. nov., Ohtaekwangia reichenbachii sp. nov. from diverse environment.</title>
        <authorList>
            <person name="Octaviana S."/>
        </authorList>
    </citation>
    <scope>NUCLEOTIDE SEQUENCE [LARGE SCALE GENOMIC DNA]</scope>
    <source>
        <strain evidence="1 2">PWU4</strain>
    </source>
</reference>
<dbReference type="EMBL" id="JAHESF010000003">
    <property type="protein sequence ID" value="MBT1696066.1"/>
    <property type="molecule type" value="Genomic_DNA"/>
</dbReference>
<gene>
    <name evidence="1" type="ORF">KK083_04205</name>
</gene>
<proteinExistence type="predicted"/>
<evidence type="ECO:0000313" key="2">
    <source>
        <dbReference type="Proteomes" id="UP001319200"/>
    </source>
</evidence>
<dbReference type="AlphaFoldDB" id="A0AAP2GHI6"/>
<keyword evidence="2" id="KW-1185">Reference proteome</keyword>
<comment type="caution">
    <text evidence="1">The sequence shown here is derived from an EMBL/GenBank/DDBJ whole genome shotgun (WGS) entry which is preliminary data.</text>
</comment>
<dbReference type="Proteomes" id="UP001319200">
    <property type="component" value="Unassembled WGS sequence"/>
</dbReference>
<sequence>MRPQDIPILLKIIAYNRRNEEWQMKNLAFHLGISQSEVSESLNRSMEAGLIDESKKTVNRLALVEFLIHGLKYVFPQKPGAITRGVKTAHSAPPLDKMISSDTIYVWPDAYGQDKGQAVEPLYPTLVQPCRVDDDLYQLLALVDAMRVGKAREQALAKQEIERLILGDGK</sequence>
<organism evidence="1 2">
    <name type="scientific">Chryseosolibacter histidini</name>
    <dbReference type="NCBI Taxonomy" id="2782349"/>
    <lineage>
        <taxon>Bacteria</taxon>
        <taxon>Pseudomonadati</taxon>
        <taxon>Bacteroidota</taxon>
        <taxon>Cytophagia</taxon>
        <taxon>Cytophagales</taxon>
        <taxon>Chryseotaleaceae</taxon>
        <taxon>Chryseosolibacter</taxon>
    </lineage>
</organism>
<evidence type="ECO:0000313" key="1">
    <source>
        <dbReference type="EMBL" id="MBT1696066.1"/>
    </source>
</evidence>
<accession>A0AAP2GHI6</accession>
<name>A0AAP2GHI6_9BACT</name>
<protein>
    <submittedName>
        <fullName evidence="1">Uncharacterized protein</fullName>
    </submittedName>
</protein>